<dbReference type="CDD" id="cd06222">
    <property type="entry name" value="RNase_H_like"/>
    <property type="match status" value="1"/>
</dbReference>
<proteinExistence type="predicted"/>
<keyword evidence="3" id="KW-1185">Reference proteome</keyword>
<reference evidence="2 3" key="1">
    <citation type="journal article" date="2021" name="bioRxiv">
        <title>The Gossypium anomalum genome as a resource for cotton improvement and evolutionary analysis of hybrid incompatibility.</title>
        <authorList>
            <person name="Grover C.E."/>
            <person name="Yuan D."/>
            <person name="Arick M.A."/>
            <person name="Miller E.R."/>
            <person name="Hu G."/>
            <person name="Peterson D.G."/>
            <person name="Wendel J.F."/>
            <person name="Udall J.A."/>
        </authorList>
    </citation>
    <scope>NUCLEOTIDE SEQUENCE [LARGE SCALE GENOMIC DNA]</scope>
    <source>
        <strain evidence="2">JFW-Udall</strain>
        <tissue evidence="2">Leaf</tissue>
    </source>
</reference>
<name>A0A8J5YDY3_9ROSI</name>
<dbReference type="OrthoDB" id="994582at2759"/>
<evidence type="ECO:0000259" key="1">
    <source>
        <dbReference type="Pfam" id="PF13456"/>
    </source>
</evidence>
<dbReference type="Pfam" id="PF13456">
    <property type="entry name" value="RVT_3"/>
    <property type="match status" value="1"/>
</dbReference>
<dbReference type="PANTHER" id="PTHR47074:SF61">
    <property type="entry name" value="RNASE H TYPE-1 DOMAIN-CONTAINING PROTEIN"/>
    <property type="match status" value="1"/>
</dbReference>
<sequence length="130" mass="14981">MRNTRWKPPDNPFVRINFDAAYKTTNKMSCSGLVIRGANRRVLGFKIILDETIPSIFAAEVLTCVQGLQRRLDLGFTTMEIKGDALSVIKKAQRRDNDKLEIHAYIKDYQGFSKSFQICKFKYGERSKIE</sequence>
<gene>
    <name evidence="2" type="ORF">CXB51_028178</name>
</gene>
<dbReference type="InterPro" id="IPR012337">
    <property type="entry name" value="RNaseH-like_sf"/>
</dbReference>
<dbReference type="InterPro" id="IPR044730">
    <property type="entry name" value="RNase_H-like_dom_plant"/>
</dbReference>
<evidence type="ECO:0000313" key="2">
    <source>
        <dbReference type="EMBL" id="KAG8478246.1"/>
    </source>
</evidence>
<dbReference type="SUPFAM" id="SSF53098">
    <property type="entry name" value="Ribonuclease H-like"/>
    <property type="match status" value="1"/>
</dbReference>
<protein>
    <recommendedName>
        <fullName evidence="1">RNase H type-1 domain-containing protein</fullName>
    </recommendedName>
</protein>
<feature type="domain" description="RNase H type-1" evidence="1">
    <location>
        <begin position="17"/>
        <end position="127"/>
    </location>
</feature>
<organism evidence="2 3">
    <name type="scientific">Gossypium anomalum</name>
    <dbReference type="NCBI Taxonomy" id="47600"/>
    <lineage>
        <taxon>Eukaryota</taxon>
        <taxon>Viridiplantae</taxon>
        <taxon>Streptophyta</taxon>
        <taxon>Embryophyta</taxon>
        <taxon>Tracheophyta</taxon>
        <taxon>Spermatophyta</taxon>
        <taxon>Magnoliopsida</taxon>
        <taxon>eudicotyledons</taxon>
        <taxon>Gunneridae</taxon>
        <taxon>Pentapetalae</taxon>
        <taxon>rosids</taxon>
        <taxon>malvids</taxon>
        <taxon>Malvales</taxon>
        <taxon>Malvaceae</taxon>
        <taxon>Malvoideae</taxon>
        <taxon>Gossypium</taxon>
    </lineage>
</organism>
<dbReference type="Gene3D" id="3.30.420.10">
    <property type="entry name" value="Ribonuclease H-like superfamily/Ribonuclease H"/>
    <property type="match status" value="1"/>
</dbReference>
<dbReference type="AlphaFoldDB" id="A0A8J5YDY3"/>
<dbReference type="GO" id="GO:0003676">
    <property type="term" value="F:nucleic acid binding"/>
    <property type="evidence" value="ECO:0007669"/>
    <property type="project" value="InterPro"/>
</dbReference>
<dbReference type="EMBL" id="JAHUZN010000011">
    <property type="protein sequence ID" value="KAG8478246.1"/>
    <property type="molecule type" value="Genomic_DNA"/>
</dbReference>
<comment type="caution">
    <text evidence="2">The sequence shown here is derived from an EMBL/GenBank/DDBJ whole genome shotgun (WGS) entry which is preliminary data.</text>
</comment>
<dbReference type="Proteomes" id="UP000701853">
    <property type="component" value="Chromosome 11"/>
</dbReference>
<accession>A0A8J5YDY3</accession>
<dbReference type="InterPro" id="IPR002156">
    <property type="entry name" value="RNaseH_domain"/>
</dbReference>
<dbReference type="InterPro" id="IPR036397">
    <property type="entry name" value="RNaseH_sf"/>
</dbReference>
<dbReference type="GO" id="GO:0004523">
    <property type="term" value="F:RNA-DNA hybrid ribonuclease activity"/>
    <property type="evidence" value="ECO:0007669"/>
    <property type="project" value="InterPro"/>
</dbReference>
<evidence type="ECO:0000313" key="3">
    <source>
        <dbReference type="Proteomes" id="UP000701853"/>
    </source>
</evidence>
<dbReference type="PANTHER" id="PTHR47074">
    <property type="entry name" value="BNAC02G40300D PROTEIN"/>
    <property type="match status" value="1"/>
</dbReference>
<dbReference type="InterPro" id="IPR052929">
    <property type="entry name" value="RNase_H-like_EbsB-rel"/>
</dbReference>